<evidence type="ECO:0000313" key="17">
    <source>
        <dbReference type="EMBL" id="GAQ02751.1"/>
    </source>
</evidence>
<feature type="domain" description="4-O-methyl-glucuronoyl methylesterase-like" evidence="16">
    <location>
        <begin position="479"/>
        <end position="710"/>
    </location>
</feature>
<feature type="chain" id="PRO_5043013982" description="(4-O-methyl)-D-glucuronate--lignin esterase" evidence="15">
    <location>
        <begin position="21"/>
        <end position="776"/>
    </location>
</feature>
<dbReference type="Gene3D" id="3.40.50.1820">
    <property type="entry name" value="alpha/beta hydrolase"/>
    <property type="match status" value="1"/>
</dbReference>
<dbReference type="InterPro" id="IPR059100">
    <property type="entry name" value="TSP3_bac"/>
</dbReference>
<dbReference type="SUPFAM" id="SSF53474">
    <property type="entry name" value="alpha/beta-Hydrolases"/>
    <property type="match status" value="1"/>
</dbReference>
<evidence type="ECO:0000313" key="18">
    <source>
        <dbReference type="Proteomes" id="UP000051487"/>
    </source>
</evidence>
<dbReference type="GO" id="GO:0005576">
    <property type="term" value="C:extracellular region"/>
    <property type="evidence" value="ECO:0007669"/>
    <property type="project" value="UniProtKB-SubCell"/>
</dbReference>
<evidence type="ECO:0000256" key="1">
    <source>
        <dbReference type="ARBA" id="ARBA00001913"/>
    </source>
</evidence>
<evidence type="ECO:0000256" key="5">
    <source>
        <dbReference type="ARBA" id="ARBA00022525"/>
    </source>
</evidence>
<keyword evidence="5" id="KW-0964">Secreted</keyword>
<evidence type="ECO:0000256" key="7">
    <source>
        <dbReference type="ARBA" id="ARBA00022729"/>
    </source>
</evidence>
<keyword evidence="8" id="KW-0378">Hydrolase</keyword>
<keyword evidence="17" id="KW-0456">Lyase</keyword>
<dbReference type="SUPFAM" id="SSF51126">
    <property type="entry name" value="Pectin lyase-like"/>
    <property type="match status" value="1"/>
</dbReference>
<evidence type="ECO:0000256" key="11">
    <source>
        <dbReference type="ARBA" id="ARBA00023185"/>
    </source>
</evidence>
<evidence type="ECO:0000256" key="12">
    <source>
        <dbReference type="ARBA" id="ARBA00024511"/>
    </source>
</evidence>
<evidence type="ECO:0000256" key="10">
    <source>
        <dbReference type="ARBA" id="ARBA00023180"/>
    </source>
</evidence>
<evidence type="ECO:0000259" key="16">
    <source>
        <dbReference type="Pfam" id="PF22244"/>
    </source>
</evidence>
<protein>
    <recommendedName>
        <fullName evidence="13">(4-O-methyl)-D-glucuronate--lignin esterase</fullName>
        <ecNumber evidence="13">3.1.1.117</ecNumber>
    </recommendedName>
</protein>
<evidence type="ECO:0000256" key="13">
    <source>
        <dbReference type="ARBA" id="ARBA00026105"/>
    </source>
</evidence>
<comment type="catalytic activity">
    <reaction evidence="12">
        <text>a 4-O-methyl-alpha-D-glucuronosyl ester derivative + H2O = 4-O-methyl-alpha-D-glucuronate derivative + an alcohol + H(+)</text>
        <dbReference type="Rhea" id="RHEA:67452"/>
        <dbReference type="ChEBI" id="CHEBI:15377"/>
        <dbReference type="ChEBI" id="CHEBI:15378"/>
        <dbReference type="ChEBI" id="CHEBI:30879"/>
        <dbReference type="ChEBI" id="CHEBI:171667"/>
        <dbReference type="ChEBI" id="CHEBI:171668"/>
        <dbReference type="EC" id="3.1.1.117"/>
    </reaction>
    <physiologicalReaction direction="left-to-right" evidence="12">
        <dbReference type="Rhea" id="RHEA:67453"/>
    </physiologicalReaction>
</comment>
<dbReference type="Pfam" id="PF22244">
    <property type="entry name" value="GCE_fung"/>
    <property type="match status" value="1"/>
</dbReference>
<dbReference type="InterPro" id="IPR052063">
    <property type="entry name" value="Polysaccharide_Lyase_1"/>
</dbReference>
<dbReference type="Pfam" id="PF18884">
    <property type="entry name" value="TSP3_bac"/>
    <property type="match status" value="1"/>
</dbReference>
<dbReference type="Gene3D" id="2.160.20.10">
    <property type="entry name" value="Single-stranded right-handed beta-helix, Pectin lyase-like"/>
    <property type="match status" value="1"/>
</dbReference>
<dbReference type="Proteomes" id="UP000051487">
    <property type="component" value="Unassembled WGS sequence"/>
</dbReference>
<name>A0AAN4PBB7_ASPLE</name>
<dbReference type="GO" id="GO:0046274">
    <property type="term" value="P:lignin catabolic process"/>
    <property type="evidence" value="ECO:0007669"/>
    <property type="project" value="UniProtKB-KW"/>
</dbReference>
<dbReference type="GO" id="GO:0046872">
    <property type="term" value="F:metal ion binding"/>
    <property type="evidence" value="ECO:0007669"/>
    <property type="project" value="UniProtKB-KW"/>
</dbReference>
<accession>A0AAN4PBB7</accession>
<dbReference type="EC" id="3.1.1.117" evidence="13"/>
<dbReference type="GO" id="GO:0016829">
    <property type="term" value="F:lyase activity"/>
    <property type="evidence" value="ECO:0007669"/>
    <property type="project" value="UniProtKB-KW"/>
</dbReference>
<evidence type="ECO:0000256" key="8">
    <source>
        <dbReference type="ARBA" id="ARBA00022801"/>
    </source>
</evidence>
<dbReference type="PANTHER" id="PTHR42970">
    <property type="entry name" value="PECTATE LYASE C-RELATED"/>
    <property type="match status" value="1"/>
</dbReference>
<dbReference type="GO" id="GO:0052689">
    <property type="term" value="F:carboxylic ester hydrolase activity"/>
    <property type="evidence" value="ECO:0007669"/>
    <property type="project" value="UniProtKB-KW"/>
</dbReference>
<evidence type="ECO:0000256" key="14">
    <source>
        <dbReference type="SAM" id="MobiDB-lite"/>
    </source>
</evidence>
<comment type="caution">
    <text evidence="17">The sequence shown here is derived from an EMBL/GenBank/DDBJ whole genome shotgun (WGS) entry which is preliminary data.</text>
</comment>
<feature type="region of interest" description="Disordered" evidence="14">
    <location>
        <begin position="354"/>
        <end position="396"/>
    </location>
</feature>
<dbReference type="InterPro" id="IPR011050">
    <property type="entry name" value="Pectin_lyase_fold/virulence"/>
</dbReference>
<keyword evidence="10" id="KW-0325">Glycoprotein</keyword>
<evidence type="ECO:0000256" key="9">
    <source>
        <dbReference type="ARBA" id="ARBA00022837"/>
    </source>
</evidence>
<evidence type="ECO:0000256" key="3">
    <source>
        <dbReference type="ARBA" id="ARBA00010092"/>
    </source>
</evidence>
<reference evidence="17 18" key="1">
    <citation type="submission" date="2015-11" db="EMBL/GenBank/DDBJ databases">
        <title>Aspergillus lentulus strain IFM 54703T.</title>
        <authorList>
            <person name="Kusuya Y."/>
            <person name="Sakai K."/>
            <person name="Kamei K."/>
            <person name="Takahashi H."/>
            <person name="Yaguchi T."/>
        </authorList>
    </citation>
    <scope>NUCLEOTIDE SEQUENCE [LARGE SCALE GENOMIC DNA]</scope>
    <source>
        <strain evidence="17 18">IFM 54703</strain>
    </source>
</reference>
<evidence type="ECO:0000256" key="2">
    <source>
        <dbReference type="ARBA" id="ARBA00004613"/>
    </source>
</evidence>
<comment type="similarity">
    <text evidence="3">Belongs to the carbohydrate esterase 15 (CE15) family.</text>
</comment>
<dbReference type="InterPro" id="IPR029058">
    <property type="entry name" value="AB_hydrolase_fold"/>
</dbReference>
<comment type="cofactor">
    <cofactor evidence="1">
        <name>Ca(2+)</name>
        <dbReference type="ChEBI" id="CHEBI:29108"/>
    </cofactor>
</comment>
<comment type="subcellular location">
    <subcellularLocation>
        <location evidence="2">Secreted</location>
    </subcellularLocation>
</comment>
<dbReference type="InterPro" id="IPR012334">
    <property type="entry name" value="Pectin_lyas_fold"/>
</dbReference>
<evidence type="ECO:0000256" key="4">
    <source>
        <dbReference type="ARBA" id="ARBA00022487"/>
    </source>
</evidence>
<evidence type="ECO:0000256" key="6">
    <source>
        <dbReference type="ARBA" id="ARBA00022723"/>
    </source>
</evidence>
<keyword evidence="6" id="KW-0479">Metal-binding</keyword>
<evidence type="ECO:0000256" key="15">
    <source>
        <dbReference type="SAM" id="SignalP"/>
    </source>
</evidence>
<organism evidence="17 18">
    <name type="scientific">Aspergillus lentulus</name>
    <dbReference type="NCBI Taxonomy" id="293939"/>
    <lineage>
        <taxon>Eukaryota</taxon>
        <taxon>Fungi</taxon>
        <taxon>Dikarya</taxon>
        <taxon>Ascomycota</taxon>
        <taxon>Pezizomycotina</taxon>
        <taxon>Eurotiomycetes</taxon>
        <taxon>Eurotiomycetidae</taxon>
        <taxon>Eurotiales</taxon>
        <taxon>Aspergillaceae</taxon>
        <taxon>Aspergillus</taxon>
        <taxon>Aspergillus subgen. Fumigati</taxon>
    </lineage>
</organism>
<sequence length="776" mass="82000">MKLSAPLLVSLAAFSQAVTALVAFPGAEGFGANAIGGRKGQVYVVTNLNDSGTGSLRDAVSATDRIVVFAVGGVIKISDRIVVSKRVTILGQTAPGDGITVYGNGWSFSNADDAIVRYIRIRMGKGGSSGKDAMGIAEGNRMIFDHVSVSWGRDETFSINGDASNITIQNSIIAQGLETHSCGGLIQTDGGVSLFRNLYIDNKTRNPKVKGVNEFTNNVVYNWGGGGGYIAGDSDGQSYANIIGNYFISGPSTSVTAFTRGNANFHGYVENNYYDPDKDGQLDGSALGVSSSNYGGMAIVPSKYNYPAVAYTMSPAEAVTYVTKYAGASKVRDSVDTQLITQVQSWGTKGALISDEATMGGPGSLNGGTPAKDTDGDGIPDEAEKQLGTDPNTNDSMKLHTLAATCPSLPSSPQLQAISTLPDPFSWYPLQQSGRVTTLSDWQCRQSHISTLLQQLELGTKPPAPSSVTSTFSQNKLTITASNAGKTISFTATITYPSSGAGPYPAMIAYGGLSIPLPPGVATITFDNSQIAQQNDQSSRGKGLFYTLYGANHAAGAMMAWAWATSLIIDRLEATPAARINTARIGVTGCSRNGKGALVAGAFDSRIALTVPQESGTGGSGCWRLAAASEGAPQNVQTAGEIVQENVWFSTAFNTYANNVDQLPFDHHMLAGLIAPRGLLSIDNAGYQWLGPWSSLGCMGTARLIWQAMGVPDRMGYSMSTNHPHCSFPDQQRDDLFAFVNRFLLGMDVNTTVQKNYAGIAFDSKPWVNWQVPTLT</sequence>
<dbReference type="EMBL" id="BCLY01000001">
    <property type="protein sequence ID" value="GAQ02751.1"/>
    <property type="molecule type" value="Genomic_DNA"/>
</dbReference>
<gene>
    <name evidence="17" type="ORF">ALT_0072</name>
</gene>
<dbReference type="InterPro" id="IPR054579">
    <property type="entry name" value="GCE-like_dom"/>
</dbReference>
<keyword evidence="7 15" id="KW-0732">Signal</keyword>
<keyword evidence="11" id="KW-0439">Lignin degradation</keyword>
<feature type="signal peptide" evidence="15">
    <location>
        <begin position="1"/>
        <end position="20"/>
    </location>
</feature>
<keyword evidence="4" id="KW-0719">Serine esterase</keyword>
<dbReference type="AlphaFoldDB" id="A0AAN4PBB7"/>
<keyword evidence="9" id="KW-0106">Calcium</keyword>
<dbReference type="PANTHER" id="PTHR42970:SF1">
    <property type="entry name" value="PECTATE LYASE C-RELATED"/>
    <property type="match status" value="1"/>
</dbReference>
<proteinExistence type="inferred from homology"/>